<dbReference type="InParanoid" id="L9L472"/>
<keyword evidence="1" id="KW-0479">Metal-binding</keyword>
<dbReference type="GO" id="GO:0003729">
    <property type="term" value="F:mRNA binding"/>
    <property type="evidence" value="ECO:0007669"/>
    <property type="project" value="TreeGrafter"/>
</dbReference>
<evidence type="ECO:0000256" key="3">
    <source>
        <dbReference type="ARBA" id="ARBA00022833"/>
    </source>
</evidence>
<dbReference type="STRING" id="246437.L9L472"/>
<dbReference type="Proteomes" id="UP000011518">
    <property type="component" value="Unassembled WGS sequence"/>
</dbReference>
<feature type="compositionally biased region" description="Acidic residues" evidence="4">
    <location>
        <begin position="136"/>
        <end position="145"/>
    </location>
</feature>
<keyword evidence="7" id="KW-1185">Reference proteome</keyword>
<dbReference type="PANTHER" id="PTHR12681:SF0">
    <property type="entry name" value="ZINC FINGER CCCH DOMAIN-CONTAINING PROTEIN 15"/>
    <property type="match status" value="1"/>
</dbReference>
<feature type="region of interest" description="Disordered" evidence="4">
    <location>
        <begin position="112"/>
        <end position="179"/>
    </location>
</feature>
<organism evidence="6 7">
    <name type="scientific">Tupaia chinensis</name>
    <name type="common">Chinese tree shrew</name>
    <name type="synonym">Tupaia belangeri chinensis</name>
    <dbReference type="NCBI Taxonomy" id="246437"/>
    <lineage>
        <taxon>Eukaryota</taxon>
        <taxon>Metazoa</taxon>
        <taxon>Chordata</taxon>
        <taxon>Craniata</taxon>
        <taxon>Vertebrata</taxon>
        <taxon>Euteleostomi</taxon>
        <taxon>Mammalia</taxon>
        <taxon>Eutheria</taxon>
        <taxon>Euarchontoglires</taxon>
        <taxon>Scandentia</taxon>
        <taxon>Tupaiidae</taxon>
        <taxon>Tupaia</taxon>
    </lineage>
</organism>
<keyword evidence="2" id="KW-0863">Zinc-finger</keyword>
<dbReference type="Pfam" id="PF16543">
    <property type="entry name" value="DFRP_C"/>
    <property type="match status" value="1"/>
</dbReference>
<dbReference type="EMBL" id="KB320522">
    <property type="protein sequence ID" value="ELW69753.1"/>
    <property type="molecule type" value="Genomic_DNA"/>
</dbReference>
<dbReference type="Gene3D" id="6.20.400.10">
    <property type="match status" value="1"/>
</dbReference>
<reference evidence="7" key="1">
    <citation type="submission" date="2012-07" db="EMBL/GenBank/DDBJ databases">
        <title>Genome of the Chinese tree shrew, a rising model animal genetically related to primates.</title>
        <authorList>
            <person name="Zhang G."/>
            <person name="Fan Y."/>
            <person name="Yao Y."/>
            <person name="Huang Z."/>
        </authorList>
    </citation>
    <scope>NUCLEOTIDE SEQUENCE [LARGE SCALE GENOMIC DNA]</scope>
</reference>
<feature type="compositionally biased region" description="Basic and acidic residues" evidence="4">
    <location>
        <begin position="112"/>
        <end position="121"/>
    </location>
</feature>
<reference evidence="7" key="2">
    <citation type="journal article" date="2013" name="Nat. Commun.">
        <title>Genome of the Chinese tree shrew.</title>
        <authorList>
            <person name="Fan Y."/>
            <person name="Huang Z.Y."/>
            <person name="Cao C.C."/>
            <person name="Chen C.S."/>
            <person name="Chen Y.X."/>
            <person name="Fan D.D."/>
            <person name="He J."/>
            <person name="Hou H.L."/>
            <person name="Hu L."/>
            <person name="Hu X.T."/>
            <person name="Jiang X.T."/>
            <person name="Lai R."/>
            <person name="Lang Y.S."/>
            <person name="Liang B."/>
            <person name="Liao S.G."/>
            <person name="Mu D."/>
            <person name="Ma Y.Y."/>
            <person name="Niu Y.Y."/>
            <person name="Sun X.Q."/>
            <person name="Xia J.Q."/>
            <person name="Xiao J."/>
            <person name="Xiong Z.Q."/>
            <person name="Xu L."/>
            <person name="Yang L."/>
            <person name="Zhang Y."/>
            <person name="Zhao W."/>
            <person name="Zhao X.D."/>
            <person name="Zheng Y.T."/>
            <person name="Zhou J.M."/>
            <person name="Zhu Y.B."/>
            <person name="Zhang G.J."/>
            <person name="Wang J."/>
            <person name="Yao Y.G."/>
        </authorList>
    </citation>
    <scope>NUCLEOTIDE SEQUENCE [LARGE SCALE GENOMIC DNA]</scope>
</reference>
<dbReference type="PANTHER" id="PTHR12681">
    <property type="entry name" value="ZINC FINGER-CONTAINING PROTEIN P48ZNF"/>
    <property type="match status" value="1"/>
</dbReference>
<evidence type="ECO:0000313" key="6">
    <source>
        <dbReference type="EMBL" id="ELW69753.1"/>
    </source>
</evidence>
<accession>L9L472</accession>
<evidence type="ECO:0000256" key="2">
    <source>
        <dbReference type="ARBA" id="ARBA00022771"/>
    </source>
</evidence>
<sequence length="179" mass="20069">MCMYRQAFPPGFVLKKDKEKDDEISLQDLFERQCSALGLNVSKITLESFLAGKRRKRQEKMDKLEQDIERRKVDFKAGKASVISGREVFEFHPGHVDETGITVASLERFRTHTSGKDENKLNEASGGRAENGEKSDLEDDTEGEGQENGVADAVPIDGTLFTGEDLDELEELNTLDLED</sequence>
<feature type="compositionally biased region" description="Acidic residues" evidence="4">
    <location>
        <begin position="164"/>
        <end position="179"/>
    </location>
</feature>
<evidence type="ECO:0000259" key="5">
    <source>
        <dbReference type="Pfam" id="PF16543"/>
    </source>
</evidence>
<gene>
    <name evidence="6" type="ORF">TREES_T100007113</name>
</gene>
<dbReference type="GO" id="GO:0005829">
    <property type="term" value="C:cytosol"/>
    <property type="evidence" value="ECO:0007669"/>
    <property type="project" value="TreeGrafter"/>
</dbReference>
<evidence type="ECO:0000256" key="4">
    <source>
        <dbReference type="SAM" id="MobiDB-lite"/>
    </source>
</evidence>
<evidence type="ECO:0000313" key="7">
    <source>
        <dbReference type="Proteomes" id="UP000011518"/>
    </source>
</evidence>
<dbReference type="InterPro" id="IPR032378">
    <property type="entry name" value="ZC3H15/TMA46_C"/>
</dbReference>
<dbReference type="GO" id="GO:0008270">
    <property type="term" value="F:zinc ion binding"/>
    <property type="evidence" value="ECO:0007669"/>
    <property type="project" value="UniProtKB-KW"/>
</dbReference>
<feature type="domain" description="ZC3H15/TMA46 family C-terminal" evidence="5">
    <location>
        <begin position="23"/>
        <end position="98"/>
    </location>
</feature>
<evidence type="ECO:0000256" key="1">
    <source>
        <dbReference type="ARBA" id="ARBA00022723"/>
    </source>
</evidence>
<proteinExistence type="predicted"/>
<keyword evidence="3" id="KW-0862">Zinc</keyword>
<name>L9L472_TUPCH</name>
<protein>
    <submittedName>
        <fullName evidence="6">Zinc finger CCCH domain-containing protein 15</fullName>
    </submittedName>
</protein>
<dbReference type="GO" id="GO:0002181">
    <property type="term" value="P:cytoplasmic translation"/>
    <property type="evidence" value="ECO:0007669"/>
    <property type="project" value="TreeGrafter"/>
</dbReference>
<dbReference type="AlphaFoldDB" id="L9L472"/>